<keyword evidence="9" id="KW-1185">Reference proteome</keyword>
<keyword evidence="5 6" id="KW-0472">Membrane</keyword>
<comment type="similarity">
    <text evidence="2">Belongs to the major facilitator superfamily.</text>
</comment>
<proteinExistence type="inferred from homology"/>
<sequence>MKKKLKQYDNQFEAGALDQQRVLKDFSRLLDNQIEKIVLFILKQQGLLASRIAQVNEQQDFLEERPDKLKIFEFRLAYGTVGFDLLKLLHFVEMNAIGLRKILKKFDKRFGYKFTDYYVKTSANHPYSQLQQVFKQVGLGAVVGAISHNLADLHNRQGNYSSIYDQPTLPLQASAGFVSASALGMACGPALAELLQTKFRIYKITFNQDTSPGWVMALAWLIYLIWLWISFREPALEAEVNNVPQESNTVENDKLETSLAQPLLLMPAENEQECDGSEEALEESRQPENSLASAYELLTPSIKGATRIYSPYLVKDSMVFSGVVTIYYFGWTTSTVSIFLARLGQTVLPVNVVGSYISNMFEDR</sequence>
<protein>
    <submittedName>
        <fullName evidence="8">SPX domain-containing membrane protein</fullName>
    </submittedName>
</protein>
<dbReference type="GO" id="GO:0016020">
    <property type="term" value="C:membrane"/>
    <property type="evidence" value="ECO:0007669"/>
    <property type="project" value="UniProtKB-SubCell"/>
</dbReference>
<dbReference type="AlphaFoldDB" id="A0ABD1TVQ6"/>
<dbReference type="Proteomes" id="UP001604336">
    <property type="component" value="Unassembled WGS sequence"/>
</dbReference>
<evidence type="ECO:0000256" key="2">
    <source>
        <dbReference type="ARBA" id="ARBA00008335"/>
    </source>
</evidence>
<dbReference type="InterPro" id="IPR051068">
    <property type="entry name" value="MFS_Domain-Containing_Protein"/>
</dbReference>
<dbReference type="PROSITE" id="PS51382">
    <property type="entry name" value="SPX"/>
    <property type="match status" value="1"/>
</dbReference>
<dbReference type="InterPro" id="IPR004331">
    <property type="entry name" value="SPX_dom"/>
</dbReference>
<evidence type="ECO:0000256" key="5">
    <source>
        <dbReference type="ARBA" id="ARBA00023136"/>
    </source>
</evidence>
<accession>A0ABD1TVQ6</accession>
<dbReference type="CDD" id="cd14479">
    <property type="entry name" value="SPX-MFS_plant"/>
    <property type="match status" value="1"/>
</dbReference>
<organism evidence="8 9">
    <name type="scientific">Abeliophyllum distichum</name>
    <dbReference type="NCBI Taxonomy" id="126358"/>
    <lineage>
        <taxon>Eukaryota</taxon>
        <taxon>Viridiplantae</taxon>
        <taxon>Streptophyta</taxon>
        <taxon>Embryophyta</taxon>
        <taxon>Tracheophyta</taxon>
        <taxon>Spermatophyta</taxon>
        <taxon>Magnoliopsida</taxon>
        <taxon>eudicotyledons</taxon>
        <taxon>Gunneridae</taxon>
        <taxon>Pentapetalae</taxon>
        <taxon>asterids</taxon>
        <taxon>lamiids</taxon>
        <taxon>Lamiales</taxon>
        <taxon>Oleaceae</taxon>
        <taxon>Forsythieae</taxon>
        <taxon>Abeliophyllum</taxon>
    </lineage>
</organism>
<comment type="subcellular location">
    <subcellularLocation>
        <location evidence="1">Membrane</location>
        <topology evidence="1">Multi-pass membrane protein</topology>
    </subcellularLocation>
</comment>
<evidence type="ECO:0000256" key="4">
    <source>
        <dbReference type="ARBA" id="ARBA00022989"/>
    </source>
</evidence>
<dbReference type="PANTHER" id="PTHR23510">
    <property type="entry name" value="INNER MEMBRANE TRANSPORT PROTEIN YAJR"/>
    <property type="match status" value="1"/>
</dbReference>
<dbReference type="Pfam" id="PF03105">
    <property type="entry name" value="SPX"/>
    <property type="match status" value="1"/>
</dbReference>
<evidence type="ECO:0000256" key="1">
    <source>
        <dbReference type="ARBA" id="ARBA00004141"/>
    </source>
</evidence>
<keyword evidence="4 6" id="KW-1133">Transmembrane helix</keyword>
<feature type="transmembrane region" description="Helical" evidence="6">
    <location>
        <begin position="319"/>
        <end position="341"/>
    </location>
</feature>
<evidence type="ECO:0000256" key="6">
    <source>
        <dbReference type="SAM" id="Phobius"/>
    </source>
</evidence>
<name>A0ABD1TVQ6_9LAMI</name>
<evidence type="ECO:0000259" key="7">
    <source>
        <dbReference type="PROSITE" id="PS51382"/>
    </source>
</evidence>
<gene>
    <name evidence="8" type="ORF">Adt_13042</name>
</gene>
<evidence type="ECO:0000256" key="3">
    <source>
        <dbReference type="ARBA" id="ARBA00022692"/>
    </source>
</evidence>
<dbReference type="PANTHER" id="PTHR23510:SF65">
    <property type="entry name" value="SPX DOMAIN-CONTAINING MEMBRANE PROTEIN OS09G0521800"/>
    <property type="match status" value="1"/>
</dbReference>
<keyword evidence="3 6" id="KW-0812">Transmembrane</keyword>
<dbReference type="EMBL" id="JBFOLK010000004">
    <property type="protein sequence ID" value="KAL2516795.1"/>
    <property type="molecule type" value="Genomic_DNA"/>
</dbReference>
<comment type="caution">
    <text evidence="8">The sequence shown here is derived from an EMBL/GenBank/DDBJ whole genome shotgun (WGS) entry which is preliminary data.</text>
</comment>
<reference evidence="9" key="1">
    <citation type="submission" date="2024-07" db="EMBL/GenBank/DDBJ databases">
        <title>Two chromosome-level genome assemblies of Korean endemic species Abeliophyllum distichum and Forsythia ovata (Oleaceae).</title>
        <authorList>
            <person name="Jang H."/>
        </authorList>
    </citation>
    <scope>NUCLEOTIDE SEQUENCE [LARGE SCALE GENOMIC DNA]</scope>
</reference>
<evidence type="ECO:0000313" key="9">
    <source>
        <dbReference type="Proteomes" id="UP001604336"/>
    </source>
</evidence>
<feature type="domain" description="SPX" evidence="7">
    <location>
        <begin position="1"/>
        <end position="120"/>
    </location>
</feature>
<feature type="transmembrane region" description="Helical" evidence="6">
    <location>
        <begin position="213"/>
        <end position="231"/>
    </location>
</feature>
<dbReference type="InterPro" id="IPR045264">
    <property type="entry name" value="SPXM_SPX_plant"/>
</dbReference>
<evidence type="ECO:0000313" key="8">
    <source>
        <dbReference type="EMBL" id="KAL2516795.1"/>
    </source>
</evidence>